<proteinExistence type="predicted"/>
<sequence>MCSCQRISQQSIIAIWKFYGKKMKIWLLVISSLCIHLQGIVAQWDDDANVIRGNNYIDSLLRDMLEERGHEYDPYILEDSRIAFSKKVVFINVSGEAKLHNGYITGMKTLHRPENCIVEDQNDRLLVKADLGAGILNTHYDGTVKFMNFGPTITVLGDIAYLEVHMEFTVDSYTGRNGKLHEFYIEDMKGMEIRITGLGPLNWALNYMISGVTSLFKGFLKRMIENRIRDHIDENLPNYKFPEGITTTVEPITEEPTTVTLWPEPEPETETASEPELTSLPEPEPEPEPVPEPEPEPEPEAESQARNAMRVLNYLID</sequence>
<keyword evidence="2" id="KW-0812">Transmembrane</keyword>
<keyword evidence="4" id="KW-1185">Reference proteome</keyword>
<accession>A0AAV6VNV9</accession>
<dbReference type="EMBL" id="JAFNEN010000041">
    <property type="protein sequence ID" value="KAG8198360.1"/>
    <property type="molecule type" value="Genomic_DNA"/>
</dbReference>
<dbReference type="InterPro" id="IPR038602">
    <property type="entry name" value="Mite_allergen_7_sf"/>
</dbReference>
<comment type="caution">
    <text evidence="3">The sequence shown here is derived from an EMBL/GenBank/DDBJ whole genome shotgun (WGS) entry which is preliminary data.</text>
</comment>
<keyword evidence="2" id="KW-1133">Transmembrane helix</keyword>
<name>A0AAV6VNV9_9ARAC</name>
<feature type="region of interest" description="Disordered" evidence="1">
    <location>
        <begin position="253"/>
        <end position="317"/>
    </location>
</feature>
<protein>
    <submittedName>
        <fullName evidence="3">Uncharacterized protein</fullName>
    </submittedName>
</protein>
<dbReference type="Gene3D" id="3.15.10.50">
    <property type="match status" value="1"/>
</dbReference>
<evidence type="ECO:0000256" key="2">
    <source>
        <dbReference type="SAM" id="Phobius"/>
    </source>
</evidence>
<feature type="transmembrane region" description="Helical" evidence="2">
    <location>
        <begin position="25"/>
        <end position="44"/>
    </location>
</feature>
<evidence type="ECO:0000256" key="1">
    <source>
        <dbReference type="SAM" id="MobiDB-lite"/>
    </source>
</evidence>
<keyword evidence="2" id="KW-0472">Membrane</keyword>
<dbReference type="Proteomes" id="UP000827092">
    <property type="component" value="Unassembled WGS sequence"/>
</dbReference>
<feature type="compositionally biased region" description="Acidic residues" evidence="1">
    <location>
        <begin position="283"/>
        <end position="301"/>
    </location>
</feature>
<reference evidence="3 4" key="1">
    <citation type="journal article" date="2022" name="Nat. Ecol. Evol.">
        <title>A masculinizing supergene underlies an exaggerated male reproductive morph in a spider.</title>
        <authorList>
            <person name="Hendrickx F."/>
            <person name="De Corte Z."/>
            <person name="Sonet G."/>
            <person name="Van Belleghem S.M."/>
            <person name="Kostlbacher S."/>
            <person name="Vangestel C."/>
        </authorList>
    </citation>
    <scope>NUCLEOTIDE SEQUENCE [LARGE SCALE GENOMIC DNA]</scope>
    <source>
        <strain evidence="3">W744_W776</strain>
    </source>
</reference>
<feature type="compositionally biased region" description="Low complexity" evidence="1">
    <location>
        <begin position="253"/>
        <end position="263"/>
    </location>
</feature>
<organism evidence="3 4">
    <name type="scientific">Oedothorax gibbosus</name>
    <dbReference type="NCBI Taxonomy" id="931172"/>
    <lineage>
        <taxon>Eukaryota</taxon>
        <taxon>Metazoa</taxon>
        <taxon>Ecdysozoa</taxon>
        <taxon>Arthropoda</taxon>
        <taxon>Chelicerata</taxon>
        <taxon>Arachnida</taxon>
        <taxon>Araneae</taxon>
        <taxon>Araneomorphae</taxon>
        <taxon>Entelegynae</taxon>
        <taxon>Araneoidea</taxon>
        <taxon>Linyphiidae</taxon>
        <taxon>Erigoninae</taxon>
        <taxon>Oedothorax</taxon>
    </lineage>
</organism>
<evidence type="ECO:0000313" key="3">
    <source>
        <dbReference type="EMBL" id="KAG8198360.1"/>
    </source>
</evidence>
<dbReference type="InterPro" id="IPR020234">
    <property type="entry name" value="Mite_allergen_group-7"/>
</dbReference>
<gene>
    <name evidence="3" type="ORF">JTE90_021608</name>
</gene>
<dbReference type="Pfam" id="PF16984">
    <property type="entry name" value="Grp7_allergen"/>
    <property type="match status" value="1"/>
</dbReference>
<dbReference type="AlphaFoldDB" id="A0AAV6VNV9"/>
<evidence type="ECO:0000313" key="4">
    <source>
        <dbReference type="Proteomes" id="UP000827092"/>
    </source>
</evidence>